<dbReference type="Gene3D" id="2.30.38.10">
    <property type="entry name" value="Luciferase, Domain 3"/>
    <property type="match status" value="1"/>
</dbReference>
<dbReference type="Gene3D" id="3.30.559.10">
    <property type="entry name" value="Chloramphenicol acetyltransferase-like domain"/>
    <property type="match status" value="1"/>
</dbReference>
<dbReference type="Pfam" id="PF00668">
    <property type="entry name" value="Condensation"/>
    <property type="match status" value="1"/>
</dbReference>
<dbReference type="InterPro" id="IPR029058">
    <property type="entry name" value="AB_hydrolase_fold"/>
</dbReference>
<dbReference type="CDD" id="cd19531">
    <property type="entry name" value="LCL_NRPS-like"/>
    <property type="match status" value="1"/>
</dbReference>
<dbReference type="InterPro" id="IPR025110">
    <property type="entry name" value="AMP-bd_C"/>
</dbReference>
<dbReference type="Pfam" id="PF00975">
    <property type="entry name" value="Thioesterase"/>
    <property type="match status" value="1"/>
</dbReference>
<protein>
    <recommendedName>
        <fullName evidence="5">Carrier domain-containing protein</fullName>
    </recommendedName>
</protein>
<dbReference type="SUPFAM" id="SSF56801">
    <property type="entry name" value="Acetyl-CoA synthetase-like"/>
    <property type="match status" value="1"/>
</dbReference>
<accession>A0ABN1UXA8</accession>
<dbReference type="InterPro" id="IPR023213">
    <property type="entry name" value="CAT-like_dom_sf"/>
</dbReference>
<keyword evidence="2" id="KW-0596">Phosphopantetheine</keyword>
<dbReference type="NCBIfam" id="TIGR01733">
    <property type="entry name" value="AA-adenyl-dom"/>
    <property type="match status" value="1"/>
</dbReference>
<dbReference type="SMART" id="SM00824">
    <property type="entry name" value="PKS_TE"/>
    <property type="match status" value="1"/>
</dbReference>
<dbReference type="Proteomes" id="UP001501371">
    <property type="component" value="Unassembled WGS sequence"/>
</dbReference>
<dbReference type="Pfam" id="PF00501">
    <property type="entry name" value="AMP-binding"/>
    <property type="match status" value="1"/>
</dbReference>
<dbReference type="EMBL" id="BAAAKV010000032">
    <property type="protein sequence ID" value="GAA1176459.1"/>
    <property type="molecule type" value="Genomic_DNA"/>
</dbReference>
<dbReference type="InterPro" id="IPR020802">
    <property type="entry name" value="TesA-like"/>
</dbReference>
<evidence type="ECO:0000256" key="2">
    <source>
        <dbReference type="ARBA" id="ARBA00022450"/>
    </source>
</evidence>
<keyword evidence="3" id="KW-0597">Phosphoprotein</keyword>
<dbReference type="InterPro" id="IPR020845">
    <property type="entry name" value="AMP-binding_CS"/>
</dbReference>
<dbReference type="InterPro" id="IPR010071">
    <property type="entry name" value="AA_adenyl_dom"/>
</dbReference>
<dbReference type="InterPro" id="IPR045851">
    <property type="entry name" value="AMP-bd_C_sf"/>
</dbReference>
<evidence type="ECO:0000256" key="3">
    <source>
        <dbReference type="ARBA" id="ARBA00022553"/>
    </source>
</evidence>
<name>A0ABN1UXA8_9ACTN</name>
<dbReference type="PANTHER" id="PTHR45527">
    <property type="entry name" value="NONRIBOSOMAL PEPTIDE SYNTHETASE"/>
    <property type="match status" value="1"/>
</dbReference>
<dbReference type="Gene3D" id="3.40.50.980">
    <property type="match status" value="2"/>
</dbReference>
<reference evidence="6 7" key="1">
    <citation type="journal article" date="2019" name="Int. J. Syst. Evol. Microbiol.">
        <title>The Global Catalogue of Microorganisms (GCM) 10K type strain sequencing project: providing services to taxonomists for standard genome sequencing and annotation.</title>
        <authorList>
            <consortium name="The Broad Institute Genomics Platform"/>
            <consortium name="The Broad Institute Genome Sequencing Center for Infectious Disease"/>
            <person name="Wu L."/>
            <person name="Ma J."/>
        </authorList>
    </citation>
    <scope>NUCLEOTIDE SEQUENCE [LARGE SCALE GENOMIC DNA]</scope>
    <source>
        <strain evidence="6 7">JCM 12696</strain>
    </source>
</reference>
<dbReference type="Gene3D" id="3.30.300.30">
    <property type="match status" value="1"/>
</dbReference>
<dbReference type="PANTHER" id="PTHR45527:SF1">
    <property type="entry name" value="FATTY ACID SYNTHASE"/>
    <property type="match status" value="1"/>
</dbReference>
<feature type="region of interest" description="Disordered" evidence="4">
    <location>
        <begin position="492"/>
        <end position="511"/>
    </location>
</feature>
<dbReference type="PROSITE" id="PS50075">
    <property type="entry name" value="CARRIER"/>
    <property type="match status" value="1"/>
</dbReference>
<dbReference type="RefSeq" id="WP_344277607.1">
    <property type="nucleotide sequence ID" value="NZ_BAAAKV010000032.1"/>
</dbReference>
<feature type="compositionally biased region" description="Basic and acidic residues" evidence="4">
    <location>
        <begin position="236"/>
        <end position="248"/>
    </location>
</feature>
<dbReference type="InterPro" id="IPR000873">
    <property type="entry name" value="AMP-dep_synth/lig_dom"/>
</dbReference>
<dbReference type="CDD" id="cd05930">
    <property type="entry name" value="A_NRPS"/>
    <property type="match status" value="1"/>
</dbReference>
<dbReference type="SUPFAM" id="SSF52777">
    <property type="entry name" value="CoA-dependent acyltransferases"/>
    <property type="match status" value="2"/>
</dbReference>
<dbReference type="Gene3D" id="1.10.1200.10">
    <property type="entry name" value="ACP-like"/>
    <property type="match status" value="1"/>
</dbReference>
<dbReference type="InterPro" id="IPR001242">
    <property type="entry name" value="Condensation_dom"/>
</dbReference>
<comment type="caution">
    <text evidence="6">The sequence shown here is derived from an EMBL/GenBank/DDBJ whole genome shotgun (WGS) entry which is preliminary data.</text>
</comment>
<dbReference type="Gene3D" id="3.40.50.1820">
    <property type="entry name" value="alpha/beta hydrolase"/>
    <property type="match status" value="1"/>
</dbReference>
<proteinExistence type="predicted"/>
<comment type="cofactor">
    <cofactor evidence="1">
        <name>pantetheine 4'-phosphate</name>
        <dbReference type="ChEBI" id="CHEBI:47942"/>
    </cofactor>
</comment>
<dbReference type="InterPro" id="IPR020806">
    <property type="entry name" value="PKS_PP-bd"/>
</dbReference>
<dbReference type="Gene3D" id="3.30.559.30">
    <property type="entry name" value="Nonribosomal peptide synthetase, condensation domain"/>
    <property type="match status" value="1"/>
</dbReference>
<keyword evidence="7" id="KW-1185">Reference proteome</keyword>
<dbReference type="SUPFAM" id="SSF47336">
    <property type="entry name" value="ACP-like"/>
    <property type="match status" value="1"/>
</dbReference>
<evidence type="ECO:0000313" key="6">
    <source>
        <dbReference type="EMBL" id="GAA1176459.1"/>
    </source>
</evidence>
<dbReference type="PROSITE" id="PS00455">
    <property type="entry name" value="AMP_BINDING"/>
    <property type="match status" value="1"/>
</dbReference>
<dbReference type="InterPro" id="IPR001031">
    <property type="entry name" value="Thioesterase"/>
</dbReference>
<dbReference type="SUPFAM" id="SSF53474">
    <property type="entry name" value="alpha/beta-Hydrolases"/>
    <property type="match status" value="1"/>
</dbReference>
<dbReference type="SMART" id="SM00823">
    <property type="entry name" value="PKS_PP"/>
    <property type="match status" value="1"/>
</dbReference>
<gene>
    <name evidence="6" type="ORF">GCM10009654_37060</name>
</gene>
<evidence type="ECO:0000256" key="4">
    <source>
        <dbReference type="SAM" id="MobiDB-lite"/>
    </source>
</evidence>
<feature type="compositionally biased region" description="Low complexity" evidence="4">
    <location>
        <begin position="492"/>
        <end position="502"/>
    </location>
</feature>
<dbReference type="Pfam" id="PF00550">
    <property type="entry name" value="PP-binding"/>
    <property type="match status" value="1"/>
</dbReference>
<evidence type="ECO:0000259" key="5">
    <source>
        <dbReference type="PROSITE" id="PS50075"/>
    </source>
</evidence>
<evidence type="ECO:0000313" key="7">
    <source>
        <dbReference type="Proteomes" id="UP001501371"/>
    </source>
</evidence>
<feature type="region of interest" description="Disordered" evidence="4">
    <location>
        <begin position="229"/>
        <end position="248"/>
    </location>
</feature>
<dbReference type="Pfam" id="PF13193">
    <property type="entry name" value="AMP-binding_C"/>
    <property type="match status" value="1"/>
</dbReference>
<organism evidence="6 7">
    <name type="scientific">Streptomyces hebeiensis</name>
    <dbReference type="NCBI Taxonomy" id="229486"/>
    <lineage>
        <taxon>Bacteria</taxon>
        <taxon>Bacillati</taxon>
        <taxon>Actinomycetota</taxon>
        <taxon>Actinomycetes</taxon>
        <taxon>Kitasatosporales</taxon>
        <taxon>Streptomycetaceae</taxon>
        <taxon>Streptomyces</taxon>
    </lineage>
</organism>
<dbReference type="InterPro" id="IPR009081">
    <property type="entry name" value="PP-bd_ACP"/>
</dbReference>
<dbReference type="InterPro" id="IPR036736">
    <property type="entry name" value="ACP-like_sf"/>
</dbReference>
<feature type="domain" description="Carrier" evidence="5">
    <location>
        <begin position="1061"/>
        <end position="1136"/>
    </location>
</feature>
<sequence>MPATGLPAPSGPVPASFAQQRLWFLSQLPGANEAYNEPMAFALRGPVDPALLALALDALVARHETLRTRLVAVDGEVHQRIDPPDSGFALTVHDLTGLPGAGARLDTMRREEAATPFDLARGPLARGRVVTLERGRQGHHVLLLTLHHSVFDGQSMSVMMRELGSLYTALLRREPDPLPPLPPLPLQYAEHARSQRACVLGEDSRPGEDSRYGDLAAQAAYWQQHLRDAPPLSDLPTDRSRPAEQDHRGGRVEFTLDAGLTAALRGLARRHSGTLFVAVLTGWFIVMSRLSGRTDLVVGTPTANRRRGGVAGLIGFFVNSLPLRVDLSGDPTAETALKRVRGVLRAALAHQELPFERIVELVNPPRSVAHTPLFQTMCAWVPERRGMLNLPDIDVEPLDIPHAPAKFDLALSFTESEGRTVGHLDYARALFDHETAQRYVRFLRHVLTDMAARPEAHIGELELMDAEERRRLLADWDATDVTGAADVADLADPGDTADAATGEVPPSPAHGHGLVERFEAQVRARPSRTALVCGDERLDYATLGRRADRLAQALLARGVGPGQVVALHTGRSTELVVGVLGVLKAGAAYLPLDPGQPAGRLAAMIEEAAPALILSDRARDADDTAGTDRRPGVWLDVKAVEAEAEAGAGAGAGAEAEAGAGAEAEAGAGAGAEAEAGAGAEACGVVPPGPAPDPSALAYVIYTSGSTGRPKGVAVTHGSVLNLLDNWRARMGDAPGEPASAWSSIGFDGSVHELLVPLTTGGELHIVPDELRGDPESLMEWLREHRIVQAFLPPAYIRWIDEDPERRLAGLRLRQLLTGVESLPEAALHRLRQHLPGLRVCFGYGPTEATVYSTAYYDPQPLERPCPIGRPLAGTRMYLLDERMRPVPVGVVGEIYLGGASLAAGYLHRPDLTDERFLPDPFVPGERVYRTGDLARRLPDGNAVHLGRADDQVKLRGFRIEPAEIEAALLAVPGVREAAVLADRDAAGEVRLVAGVGRGDTPARQPHEWRAALADRLPDHMIPASFVDLPALPLSRNGKLDREALLRLAGEAAPGQVNLANPRDHIELTLYQIWRSVLLHADFGIRDSFFDIGGTSLSAIKMAHAVRERLGASIPIRDIMLHPTVEALGGLVRRGASGPPPSSLVEFREGDGHGRVVCVHPAGGTAFCYLALAKALPQSVGLYGIQSPGVNPGEDFLPSVEAMAEAYLRLVGPAGDGPLVLTGLSYGGLVAHEMGRRLARAGRRDVGVVLLDTQATDDPAARAALAPVDMAEFRDKLVKFNGMYPGIDDEQIDQYFRVYNHNRMTARDHTPAPSPARLTLVQAVGDGPDTPFLAGVRDFWRGRAEGGFRVEPLNCDHWEMLESAESRRVAEVIENELDALTTPRTAATASVEAV</sequence>
<evidence type="ECO:0000256" key="1">
    <source>
        <dbReference type="ARBA" id="ARBA00001957"/>
    </source>
</evidence>